<dbReference type="NCBIfam" id="TIGR01128">
    <property type="entry name" value="holA"/>
    <property type="match status" value="1"/>
</dbReference>
<protein>
    <recommendedName>
        <fullName evidence="2">DNA polymerase III subunit delta</fullName>
        <ecNumber evidence="1">2.7.7.7</ecNumber>
    </recommendedName>
</protein>
<name>A0ABR9CF80_9HYPH</name>
<evidence type="ECO:0000259" key="9">
    <source>
        <dbReference type="Pfam" id="PF06144"/>
    </source>
</evidence>
<sequence length="347" mass="37542">MTALKAGEIDRFLAKPPAAGGAVLIYGPDTGLVSERASALVTKASEGDDDPFNLAKIDASEIVSDPNRLIDEALTVPLFGGRRIIWIKDAGGKNLSPAVTPLLKLDNNPSLVVVEAGDLKKGTSLRKLFESDRRAVAVPCYADTGRDIDTLIDQETRDAELSISREARTALHSLLGADRMASRGELKKLCLYAFGKGRIESDDVEAIIGDASAFEMSELIDSAAMGNLETLDHGLERLDAQGSNASVIAGQALKHFQWLHRMRADVDRGIQPQAIVDGQRPPVFFKRKTAIARQIQIWSSEDLSKATERLHEAMKVSRLNAGLGAPVLSEALLTLARVAKSRSARRR</sequence>
<evidence type="ECO:0000256" key="3">
    <source>
        <dbReference type="ARBA" id="ARBA00022679"/>
    </source>
</evidence>
<comment type="similarity">
    <text evidence="7">Belongs to the DNA polymerase HolA subunit family.</text>
</comment>
<comment type="caution">
    <text evidence="10">The sequence shown here is derived from an EMBL/GenBank/DDBJ whole genome shotgun (WGS) entry which is preliminary data.</text>
</comment>
<reference evidence="10 11" key="1">
    <citation type="submission" date="2020-09" db="EMBL/GenBank/DDBJ databases">
        <title>The genome sequence of type strain Labrenzia polysiphoniae KACC 19711.</title>
        <authorList>
            <person name="Liu Y."/>
        </authorList>
    </citation>
    <scope>NUCLEOTIDE SEQUENCE [LARGE SCALE GENOMIC DNA]</scope>
    <source>
        <strain evidence="10 11">KACC 19711</strain>
    </source>
</reference>
<proteinExistence type="inferred from homology"/>
<evidence type="ECO:0000256" key="1">
    <source>
        <dbReference type="ARBA" id="ARBA00012417"/>
    </source>
</evidence>
<dbReference type="Gene3D" id="1.10.8.60">
    <property type="match status" value="1"/>
</dbReference>
<comment type="catalytic activity">
    <reaction evidence="8">
        <text>DNA(n) + a 2'-deoxyribonucleoside 5'-triphosphate = DNA(n+1) + diphosphate</text>
        <dbReference type="Rhea" id="RHEA:22508"/>
        <dbReference type="Rhea" id="RHEA-COMP:17339"/>
        <dbReference type="Rhea" id="RHEA-COMP:17340"/>
        <dbReference type="ChEBI" id="CHEBI:33019"/>
        <dbReference type="ChEBI" id="CHEBI:61560"/>
        <dbReference type="ChEBI" id="CHEBI:173112"/>
        <dbReference type="EC" id="2.7.7.7"/>
    </reaction>
</comment>
<dbReference type="InterPro" id="IPR008921">
    <property type="entry name" value="DNA_pol3_clamp-load_cplx_C"/>
</dbReference>
<dbReference type="EC" id="2.7.7.7" evidence="1"/>
<evidence type="ECO:0000256" key="8">
    <source>
        <dbReference type="ARBA" id="ARBA00049244"/>
    </source>
</evidence>
<keyword evidence="5" id="KW-0235">DNA replication</keyword>
<evidence type="ECO:0000256" key="2">
    <source>
        <dbReference type="ARBA" id="ARBA00017703"/>
    </source>
</evidence>
<evidence type="ECO:0000256" key="5">
    <source>
        <dbReference type="ARBA" id="ARBA00022705"/>
    </source>
</evidence>
<gene>
    <name evidence="10" type="ORF">IG617_14885</name>
</gene>
<keyword evidence="11" id="KW-1185">Reference proteome</keyword>
<keyword evidence="3" id="KW-0808">Transferase</keyword>
<evidence type="ECO:0000313" key="11">
    <source>
        <dbReference type="Proteomes" id="UP000615687"/>
    </source>
</evidence>
<accession>A0ABR9CF80</accession>
<evidence type="ECO:0000313" key="10">
    <source>
        <dbReference type="EMBL" id="MBD8877581.1"/>
    </source>
</evidence>
<dbReference type="InterPro" id="IPR010372">
    <property type="entry name" value="DNA_pol3_delta_N"/>
</dbReference>
<dbReference type="PANTHER" id="PTHR34388:SF1">
    <property type="entry name" value="DNA POLYMERASE III SUBUNIT DELTA"/>
    <property type="match status" value="1"/>
</dbReference>
<dbReference type="EMBL" id="JACYXJ010000005">
    <property type="protein sequence ID" value="MBD8877581.1"/>
    <property type="molecule type" value="Genomic_DNA"/>
</dbReference>
<dbReference type="Gene3D" id="1.20.272.10">
    <property type="match status" value="1"/>
</dbReference>
<dbReference type="SUPFAM" id="SSF48019">
    <property type="entry name" value="post-AAA+ oligomerization domain-like"/>
    <property type="match status" value="1"/>
</dbReference>
<evidence type="ECO:0000256" key="7">
    <source>
        <dbReference type="ARBA" id="ARBA00034754"/>
    </source>
</evidence>
<dbReference type="InterPro" id="IPR027417">
    <property type="entry name" value="P-loop_NTPase"/>
</dbReference>
<evidence type="ECO:0000256" key="4">
    <source>
        <dbReference type="ARBA" id="ARBA00022695"/>
    </source>
</evidence>
<dbReference type="SUPFAM" id="SSF52540">
    <property type="entry name" value="P-loop containing nucleoside triphosphate hydrolases"/>
    <property type="match status" value="1"/>
</dbReference>
<keyword evidence="4" id="KW-0548">Nucleotidyltransferase</keyword>
<dbReference type="Pfam" id="PF06144">
    <property type="entry name" value="DNA_pol3_delta"/>
    <property type="match status" value="1"/>
</dbReference>
<dbReference type="InterPro" id="IPR005790">
    <property type="entry name" value="DNA_polIII_delta"/>
</dbReference>
<dbReference type="PANTHER" id="PTHR34388">
    <property type="entry name" value="DNA POLYMERASE III SUBUNIT DELTA"/>
    <property type="match status" value="1"/>
</dbReference>
<dbReference type="Proteomes" id="UP000615687">
    <property type="component" value="Unassembled WGS sequence"/>
</dbReference>
<organism evidence="10 11">
    <name type="scientific">Roseibium polysiphoniae</name>
    <dbReference type="NCBI Taxonomy" id="2571221"/>
    <lineage>
        <taxon>Bacteria</taxon>
        <taxon>Pseudomonadati</taxon>
        <taxon>Pseudomonadota</taxon>
        <taxon>Alphaproteobacteria</taxon>
        <taxon>Hyphomicrobiales</taxon>
        <taxon>Stappiaceae</taxon>
        <taxon>Roseibium</taxon>
    </lineage>
</organism>
<dbReference type="RefSeq" id="WP_192110033.1">
    <property type="nucleotide sequence ID" value="NZ_JACYXJ010000005.1"/>
</dbReference>
<evidence type="ECO:0000256" key="6">
    <source>
        <dbReference type="ARBA" id="ARBA00022932"/>
    </source>
</evidence>
<keyword evidence="6" id="KW-0239">DNA-directed DNA polymerase</keyword>
<feature type="domain" description="DNA polymerase III delta N-terminal" evidence="9">
    <location>
        <begin position="24"/>
        <end position="91"/>
    </location>
</feature>
<dbReference type="Gene3D" id="3.40.50.300">
    <property type="entry name" value="P-loop containing nucleotide triphosphate hydrolases"/>
    <property type="match status" value="1"/>
</dbReference>